<dbReference type="Gene3D" id="1.10.1370.20">
    <property type="entry name" value="Oligoendopeptidase f, C-terminal domain"/>
    <property type="match status" value="1"/>
</dbReference>
<feature type="signal peptide" evidence="7">
    <location>
        <begin position="1"/>
        <end position="32"/>
    </location>
</feature>
<comment type="cofactor">
    <cofactor evidence="6">
        <name>Zn(2+)</name>
        <dbReference type="ChEBI" id="CHEBI:29105"/>
    </cofactor>
    <text evidence="6">Binds 1 zinc ion.</text>
</comment>
<accession>A0A437R954</accession>
<dbReference type="Pfam" id="PF01432">
    <property type="entry name" value="Peptidase_M3"/>
    <property type="match status" value="1"/>
</dbReference>
<comment type="caution">
    <text evidence="10">The sequence shown here is derived from an EMBL/GenBank/DDBJ whole genome shotgun (WGS) entry which is preliminary data.</text>
</comment>
<keyword evidence="5 6" id="KW-0482">Metalloprotease</keyword>
<feature type="chain" id="PRO_5019466589" evidence="7">
    <location>
        <begin position="33"/>
        <end position="665"/>
    </location>
</feature>
<dbReference type="RefSeq" id="WP_128230547.1">
    <property type="nucleotide sequence ID" value="NZ_SACR01000007.1"/>
</dbReference>
<evidence type="ECO:0000256" key="4">
    <source>
        <dbReference type="ARBA" id="ARBA00022833"/>
    </source>
</evidence>
<dbReference type="Proteomes" id="UP000285575">
    <property type="component" value="Unassembled WGS sequence"/>
</dbReference>
<keyword evidence="4 6" id="KW-0862">Zinc</keyword>
<evidence type="ECO:0000256" key="2">
    <source>
        <dbReference type="ARBA" id="ARBA00022723"/>
    </source>
</evidence>
<keyword evidence="11" id="KW-1185">Reference proteome</keyword>
<name>A0A437R954_9BURK</name>
<evidence type="ECO:0000256" key="7">
    <source>
        <dbReference type="SAM" id="SignalP"/>
    </source>
</evidence>
<evidence type="ECO:0000313" key="11">
    <source>
        <dbReference type="Proteomes" id="UP000285575"/>
    </source>
</evidence>
<proteinExistence type="inferred from homology"/>
<keyword evidence="1 6" id="KW-0645">Protease</keyword>
<dbReference type="GO" id="GO:0046872">
    <property type="term" value="F:metal ion binding"/>
    <property type="evidence" value="ECO:0007669"/>
    <property type="project" value="UniProtKB-UniRule"/>
</dbReference>
<evidence type="ECO:0000259" key="8">
    <source>
        <dbReference type="Pfam" id="PF01432"/>
    </source>
</evidence>
<evidence type="ECO:0000259" key="9">
    <source>
        <dbReference type="Pfam" id="PF08439"/>
    </source>
</evidence>
<feature type="domain" description="Peptidase M3A/M3B catalytic" evidence="8">
    <location>
        <begin position="255"/>
        <end position="631"/>
    </location>
</feature>
<dbReference type="CDD" id="cd09608">
    <property type="entry name" value="M3B_PepF"/>
    <property type="match status" value="1"/>
</dbReference>
<gene>
    <name evidence="10" type="ORF">EOE66_20135</name>
</gene>
<dbReference type="OrthoDB" id="9766487at2"/>
<feature type="domain" description="Oligopeptidase F N-terminal" evidence="9">
    <location>
        <begin position="165"/>
        <end position="232"/>
    </location>
</feature>
<dbReference type="Gene3D" id="1.10.287.830">
    <property type="entry name" value="putative peptidase helix hairpin domain like"/>
    <property type="match status" value="1"/>
</dbReference>
<evidence type="ECO:0000256" key="6">
    <source>
        <dbReference type="RuleBase" id="RU003435"/>
    </source>
</evidence>
<evidence type="ECO:0000256" key="5">
    <source>
        <dbReference type="ARBA" id="ARBA00023049"/>
    </source>
</evidence>
<evidence type="ECO:0000256" key="3">
    <source>
        <dbReference type="ARBA" id="ARBA00022801"/>
    </source>
</evidence>
<keyword evidence="2 6" id="KW-0479">Metal-binding</keyword>
<dbReference type="Pfam" id="PF08439">
    <property type="entry name" value="Peptidase_M3_N"/>
    <property type="match status" value="1"/>
</dbReference>
<dbReference type="AlphaFoldDB" id="A0A437R954"/>
<reference evidence="10 11" key="1">
    <citation type="submission" date="2019-01" db="EMBL/GenBank/DDBJ databases">
        <authorList>
            <person name="Chen W.-M."/>
        </authorList>
    </citation>
    <scope>NUCLEOTIDE SEQUENCE [LARGE SCALE GENOMIC DNA]</scope>
    <source>
        <strain evidence="10 11">KYPY4</strain>
    </source>
</reference>
<organism evidence="10 11">
    <name type="scientific">Rubrivivax rivuli</name>
    <dbReference type="NCBI Taxonomy" id="1862385"/>
    <lineage>
        <taxon>Bacteria</taxon>
        <taxon>Pseudomonadati</taxon>
        <taxon>Pseudomonadota</taxon>
        <taxon>Betaproteobacteria</taxon>
        <taxon>Burkholderiales</taxon>
        <taxon>Sphaerotilaceae</taxon>
        <taxon>Rubrivivax</taxon>
    </lineage>
</organism>
<dbReference type="InterPro" id="IPR042088">
    <property type="entry name" value="OligoPept_F_C"/>
</dbReference>
<keyword evidence="7" id="KW-0732">Signal</keyword>
<sequence length="665" mass="72384">MRLSAQLIRLPRLRATTLAAVTFGLLLGAAHAEFDDDELLAEAAAAAATSAAAQTASPAADPKYVWDLSPLFANDAAWDAERTALLAELPALKALQKDFGKSPASLRAALDKLSAAQQRLRRVGVYASAIASTDNRNPRNQERSGQARSLSGQFGAAVAWVDGAIAALGEKKINAWLKAEPGLARHSARLQEVLREAKHKLHPEAEAALAALGPVLGGQANTRTLLTTVDMEWPSITVDGKPVRVDNTGYNRLRAHPNRQVRQQAFEAFYRANGRFENTMGSTLAQRVEVGVINARLRGHPSAVAASLSDNAIPESVYRTLVAEAQRGLPTLHRYFKLRQKMLGLPDLGYHDIYPELVKTTRRYTPEVAAELTLAAVAPLGAPYQAQLKKALGDRTMHVYPAAGKSPGAYQSGVYGMTPLIFLNHQDTFGSVSTYAHEWGHGMHTVLADSTQPPEKAGYPLFLAEIAAFTHELLLQGHVLNTAKSREERLFYLGEAVERLRSAFFRQTMFAEFELKVHDALERGEAVTGKRMTQIYCGLLKQYHGADTGVMNIDPNVCTEWAIIPHFYRPFYVYQYATSMAAAHHFSTQLLAGNPAQRDTYLNVLKSGGSRHPVPLLKDAGLDMNSPAPYRALIAQMDKMLDEMEKLLAEGAAAAAPAATGQQPG</sequence>
<dbReference type="EMBL" id="SACR01000007">
    <property type="protein sequence ID" value="RVU43262.1"/>
    <property type="molecule type" value="Genomic_DNA"/>
</dbReference>
<comment type="similarity">
    <text evidence="6">Belongs to the peptidase M3 family.</text>
</comment>
<dbReference type="GO" id="GO:0006508">
    <property type="term" value="P:proteolysis"/>
    <property type="evidence" value="ECO:0007669"/>
    <property type="project" value="UniProtKB-KW"/>
</dbReference>
<dbReference type="InterPro" id="IPR013647">
    <property type="entry name" value="OligopepF_N_dom"/>
</dbReference>
<evidence type="ECO:0000313" key="10">
    <source>
        <dbReference type="EMBL" id="RVU43262.1"/>
    </source>
</evidence>
<dbReference type="Gene3D" id="1.20.140.70">
    <property type="entry name" value="Oligopeptidase f, N-terminal domain"/>
    <property type="match status" value="1"/>
</dbReference>
<dbReference type="InterPro" id="IPR001567">
    <property type="entry name" value="Pept_M3A_M3B_dom"/>
</dbReference>
<keyword evidence="3 6" id="KW-0378">Hydrolase</keyword>
<evidence type="ECO:0000256" key="1">
    <source>
        <dbReference type="ARBA" id="ARBA00022670"/>
    </source>
</evidence>
<protein>
    <submittedName>
        <fullName evidence="10">Oligoendopeptidase F family protein</fullName>
    </submittedName>
</protein>
<dbReference type="SUPFAM" id="SSF55486">
    <property type="entry name" value="Metalloproteases ('zincins'), catalytic domain"/>
    <property type="match status" value="1"/>
</dbReference>
<dbReference type="GO" id="GO:0004222">
    <property type="term" value="F:metalloendopeptidase activity"/>
    <property type="evidence" value="ECO:0007669"/>
    <property type="project" value="InterPro"/>
</dbReference>